<evidence type="ECO:0000313" key="2">
    <source>
        <dbReference type="Proteomes" id="UP001431429"/>
    </source>
</evidence>
<reference evidence="1" key="1">
    <citation type="submission" date="2022-06" db="EMBL/GenBank/DDBJ databases">
        <title>Genome public.</title>
        <authorList>
            <person name="Sun Q."/>
        </authorList>
    </citation>
    <scope>NUCLEOTIDE SEQUENCE</scope>
    <source>
        <strain evidence="1">CWNU-1</strain>
    </source>
</reference>
<sequence>MSSTPTLGRIVLYRLADTDISYIRSLAAATTPRAPIAELHEGDTMPAVVVRVHQGDLLNLRIILDGQVTPWVTSRPAGTERGTWSWPSRTPAPDAADLARIGFLAYAAHTEGQTWDGWEMPVWDDVGSRVQGAWAAAAAAISRAAGGGER</sequence>
<dbReference type="EMBL" id="JAMQAW010000023">
    <property type="protein sequence ID" value="MCM2390205.1"/>
    <property type="molecule type" value="Genomic_DNA"/>
</dbReference>
<keyword evidence="2" id="KW-1185">Reference proteome</keyword>
<evidence type="ECO:0000313" key="1">
    <source>
        <dbReference type="EMBL" id="MCM2390205.1"/>
    </source>
</evidence>
<dbReference type="Proteomes" id="UP001431429">
    <property type="component" value="Unassembled WGS sequence"/>
</dbReference>
<name>A0ABT0URF5_9ACTN</name>
<proteinExistence type="predicted"/>
<accession>A0ABT0URF5</accession>
<gene>
    <name evidence="1" type="ORF">NBG84_18225</name>
</gene>
<comment type="caution">
    <text evidence="1">The sequence shown here is derived from an EMBL/GenBank/DDBJ whole genome shotgun (WGS) entry which is preliminary data.</text>
</comment>
<organism evidence="1 2">
    <name type="scientific">Streptomyces albipurpureus</name>
    <dbReference type="NCBI Taxonomy" id="2897419"/>
    <lineage>
        <taxon>Bacteria</taxon>
        <taxon>Bacillati</taxon>
        <taxon>Actinomycetota</taxon>
        <taxon>Actinomycetes</taxon>
        <taxon>Kitasatosporales</taxon>
        <taxon>Streptomycetaceae</taxon>
        <taxon>Streptomyces</taxon>
    </lineage>
</organism>
<protein>
    <submittedName>
        <fullName evidence="1">Uncharacterized protein</fullName>
    </submittedName>
</protein>
<dbReference type="RefSeq" id="WP_250920534.1">
    <property type="nucleotide sequence ID" value="NZ_JAMQAW010000023.1"/>
</dbReference>